<proteinExistence type="predicted"/>
<evidence type="ECO:0000313" key="2">
    <source>
        <dbReference type="EMBL" id="RZS55002.1"/>
    </source>
</evidence>
<reference evidence="2 3" key="1">
    <citation type="submission" date="2019-02" db="EMBL/GenBank/DDBJ databases">
        <title>Genomic Encyclopedia of Type Strains, Phase IV (KMG-IV): sequencing the most valuable type-strain genomes for metagenomic binning, comparative biology and taxonomic classification.</title>
        <authorList>
            <person name="Goeker M."/>
        </authorList>
    </citation>
    <scope>NUCLEOTIDE SEQUENCE [LARGE SCALE GENOMIC DNA]</scope>
    <source>
        <strain evidence="2 3">DSM 10617</strain>
    </source>
</reference>
<dbReference type="GO" id="GO:0016740">
    <property type="term" value="F:transferase activity"/>
    <property type="evidence" value="ECO:0007669"/>
    <property type="project" value="UniProtKB-KW"/>
</dbReference>
<evidence type="ECO:0000313" key="3">
    <source>
        <dbReference type="Proteomes" id="UP000293433"/>
    </source>
</evidence>
<dbReference type="Proteomes" id="UP000293433">
    <property type="component" value="Unassembled WGS sequence"/>
</dbReference>
<dbReference type="RefSeq" id="WP_130482304.1">
    <property type="nucleotide sequence ID" value="NZ_SGWV01000009.1"/>
</dbReference>
<organism evidence="2 3">
    <name type="scientific">Sphaerotilus mobilis</name>
    <dbReference type="NCBI Taxonomy" id="47994"/>
    <lineage>
        <taxon>Bacteria</taxon>
        <taxon>Pseudomonadati</taxon>
        <taxon>Pseudomonadota</taxon>
        <taxon>Betaproteobacteria</taxon>
        <taxon>Burkholderiales</taxon>
        <taxon>Sphaerotilaceae</taxon>
        <taxon>Sphaerotilus</taxon>
    </lineage>
</organism>
<keyword evidence="3" id="KW-1185">Reference proteome</keyword>
<dbReference type="OrthoDB" id="8576090at2"/>
<dbReference type="AlphaFoldDB" id="A0A4Q7LL97"/>
<name>A0A4Q7LL97_9BURK</name>
<feature type="domain" description="Amidase" evidence="1">
    <location>
        <begin position="41"/>
        <end position="466"/>
    </location>
</feature>
<comment type="caution">
    <text evidence="2">The sequence shown here is derived from an EMBL/GenBank/DDBJ whole genome shotgun (WGS) entry which is preliminary data.</text>
</comment>
<gene>
    <name evidence="2" type="ORF">EV685_2488</name>
</gene>
<keyword evidence="2" id="KW-0808">Transferase</keyword>
<dbReference type="Gene3D" id="3.90.1300.10">
    <property type="entry name" value="Amidase signature (AS) domain"/>
    <property type="match status" value="1"/>
</dbReference>
<dbReference type="PANTHER" id="PTHR11895:SF151">
    <property type="entry name" value="GLUTAMYL-TRNA(GLN) AMIDOTRANSFERASE SUBUNIT A"/>
    <property type="match status" value="1"/>
</dbReference>
<dbReference type="InterPro" id="IPR023631">
    <property type="entry name" value="Amidase_dom"/>
</dbReference>
<dbReference type="PANTHER" id="PTHR11895">
    <property type="entry name" value="TRANSAMIDASE"/>
    <property type="match status" value="1"/>
</dbReference>
<evidence type="ECO:0000259" key="1">
    <source>
        <dbReference type="Pfam" id="PF01425"/>
    </source>
</evidence>
<dbReference type="InterPro" id="IPR000120">
    <property type="entry name" value="Amidase"/>
</dbReference>
<sequence length="487" mass="51545">MNAADPVSLTAPDPDLPLHRWPARALAAAVRAGRLSAEAIAQAQCARLAALQPQLNAFVDHDPARVLAEARAVDRRLAAGEDLPLAGVPYTVKDNLWIAGRPATFGSKVYADFIAPQDSWCVARLRALGGVALGLTACSEFACKGITATPLHGVTRNPWDLDRTPGGSSGGAVAALASGIGALALATDAGGSTRRPAAHTGLVGMKPTLGRVPNPWGFDDPNHLLSVIGQIGRDVEDVAWMLDLLSAWSPADPLSSPAFDRSRLLVDLKAPLPPLRLAWSPGLGCGYPIDADVLATLEAAIERLRQAGWQIERVDPVWPEAAREYPLIALQQAGLAQLHGPRWRREPELFDPDIGAQIELGLALSGPRVAEVLRLREQIHHRFEALFADVDALLCPVSPVEAWAIGALGPATIGGLPAGPRGHAAFTPWFNYAGLPALSLPCGVGRHGLPVGLQIAAPRFRDDLVLRLAWQAEQVLGSQPVSPLMQA</sequence>
<protein>
    <submittedName>
        <fullName evidence="2">Aspartyl-tRNA(Asn)/glutamyl-tRNA(Gln) amidotransferase subunit A</fullName>
    </submittedName>
</protein>
<accession>A0A4Q7LL97</accession>
<dbReference type="SUPFAM" id="SSF75304">
    <property type="entry name" value="Amidase signature (AS) enzymes"/>
    <property type="match status" value="1"/>
</dbReference>
<dbReference type="InterPro" id="IPR036928">
    <property type="entry name" value="AS_sf"/>
</dbReference>
<dbReference type="Pfam" id="PF01425">
    <property type="entry name" value="Amidase"/>
    <property type="match status" value="1"/>
</dbReference>
<dbReference type="EMBL" id="SGWV01000009">
    <property type="protein sequence ID" value="RZS55002.1"/>
    <property type="molecule type" value="Genomic_DNA"/>
</dbReference>